<keyword evidence="20" id="KW-1185">Reference proteome</keyword>
<gene>
    <name evidence="19" type="ORF">G4D64_02915</name>
    <name evidence="18" type="ORF">H1Z61_02920</name>
</gene>
<keyword evidence="6" id="KW-0808">Transferase</keyword>
<dbReference type="SUPFAM" id="SSF49265">
    <property type="entry name" value="Fibronectin type III"/>
    <property type="match status" value="1"/>
</dbReference>
<feature type="compositionally biased region" description="Low complexity" evidence="14">
    <location>
        <begin position="775"/>
        <end position="786"/>
    </location>
</feature>
<dbReference type="Proteomes" id="UP000570010">
    <property type="component" value="Unassembled WGS sequence"/>
</dbReference>
<evidence type="ECO:0000313" key="21">
    <source>
        <dbReference type="Proteomes" id="UP000570010"/>
    </source>
</evidence>
<keyword evidence="10" id="KW-0511">Multifunctional enzyme</keyword>
<dbReference type="InterPro" id="IPR036116">
    <property type="entry name" value="FN3_sf"/>
</dbReference>
<evidence type="ECO:0000256" key="1">
    <source>
        <dbReference type="ARBA" id="ARBA00007090"/>
    </source>
</evidence>
<dbReference type="AlphaFoldDB" id="A0A6B3VU87"/>
<evidence type="ECO:0000259" key="17">
    <source>
        <dbReference type="Pfam" id="PF00912"/>
    </source>
</evidence>
<evidence type="ECO:0000256" key="12">
    <source>
        <dbReference type="ARBA" id="ARBA00034000"/>
    </source>
</evidence>
<comment type="caution">
    <text evidence="19">The sequence shown here is derived from an EMBL/GenBank/DDBJ whole genome shotgun (WGS) entry which is preliminary data.</text>
</comment>
<dbReference type="GO" id="GO:0008955">
    <property type="term" value="F:peptidoglycan glycosyltransferase activity"/>
    <property type="evidence" value="ECO:0007669"/>
    <property type="project" value="UniProtKB-EC"/>
</dbReference>
<evidence type="ECO:0000256" key="9">
    <source>
        <dbReference type="ARBA" id="ARBA00022984"/>
    </source>
</evidence>
<name>A0A6B3VU87_9BACI</name>
<evidence type="ECO:0000313" key="18">
    <source>
        <dbReference type="EMBL" id="MBA4536118.1"/>
    </source>
</evidence>
<evidence type="ECO:0000256" key="4">
    <source>
        <dbReference type="ARBA" id="ARBA00022670"/>
    </source>
</evidence>
<feature type="domain" description="Glycosyl transferase family 51" evidence="17">
    <location>
        <begin position="82"/>
        <end position="256"/>
    </location>
</feature>
<evidence type="ECO:0000256" key="7">
    <source>
        <dbReference type="ARBA" id="ARBA00022801"/>
    </source>
</evidence>
<accession>A0A6B3VU87</accession>
<feature type="transmembrane region" description="Helical" evidence="15">
    <location>
        <begin position="35"/>
        <end position="58"/>
    </location>
</feature>
<dbReference type="GO" id="GO:0030288">
    <property type="term" value="C:outer membrane-bounded periplasmic space"/>
    <property type="evidence" value="ECO:0007669"/>
    <property type="project" value="TreeGrafter"/>
</dbReference>
<feature type="compositionally biased region" description="Basic residues" evidence="14">
    <location>
        <begin position="14"/>
        <end position="26"/>
    </location>
</feature>
<keyword evidence="11" id="KW-0961">Cell wall biogenesis/degradation</keyword>
<dbReference type="FunFam" id="1.10.3810.10:FF:000001">
    <property type="entry name" value="Penicillin-binding protein 1A"/>
    <property type="match status" value="1"/>
</dbReference>
<keyword evidence="15" id="KW-0472">Membrane</keyword>
<evidence type="ECO:0000256" key="11">
    <source>
        <dbReference type="ARBA" id="ARBA00023316"/>
    </source>
</evidence>
<comment type="catalytic activity">
    <reaction evidence="12">
        <text>Preferential cleavage: (Ac)2-L-Lys-D-Ala-|-D-Ala. Also transpeptidation of peptidyl-alanyl moieties that are N-acyl substituents of D-alanine.</text>
        <dbReference type="EC" id="3.4.16.4"/>
    </reaction>
</comment>
<feature type="region of interest" description="Disordered" evidence="14">
    <location>
        <begin position="1"/>
        <end position="26"/>
    </location>
</feature>
<dbReference type="InterPro" id="IPR003961">
    <property type="entry name" value="FN3_dom"/>
</dbReference>
<dbReference type="GO" id="GO:0009002">
    <property type="term" value="F:serine-type D-Ala-D-Ala carboxypeptidase activity"/>
    <property type="evidence" value="ECO:0007669"/>
    <property type="project" value="UniProtKB-EC"/>
</dbReference>
<dbReference type="GO" id="GO:0008658">
    <property type="term" value="F:penicillin binding"/>
    <property type="evidence" value="ECO:0007669"/>
    <property type="project" value="InterPro"/>
</dbReference>
<keyword evidence="7" id="KW-0378">Hydrolase</keyword>
<proteinExistence type="inferred from homology"/>
<dbReference type="InterPro" id="IPR036950">
    <property type="entry name" value="PBP_transglycosylase"/>
</dbReference>
<dbReference type="GO" id="GO:0009252">
    <property type="term" value="P:peptidoglycan biosynthetic process"/>
    <property type="evidence" value="ECO:0007669"/>
    <property type="project" value="UniProtKB-KW"/>
</dbReference>
<evidence type="ECO:0000256" key="3">
    <source>
        <dbReference type="ARBA" id="ARBA00022645"/>
    </source>
</evidence>
<dbReference type="SUPFAM" id="SSF53955">
    <property type="entry name" value="Lysozyme-like"/>
    <property type="match status" value="1"/>
</dbReference>
<evidence type="ECO:0000256" key="10">
    <source>
        <dbReference type="ARBA" id="ARBA00023268"/>
    </source>
</evidence>
<keyword evidence="15" id="KW-0812">Transmembrane</keyword>
<dbReference type="Gene3D" id="3.40.710.10">
    <property type="entry name" value="DD-peptidase/beta-lactamase superfamily"/>
    <property type="match status" value="1"/>
</dbReference>
<dbReference type="PANTHER" id="PTHR32282">
    <property type="entry name" value="BINDING PROTEIN TRANSPEPTIDASE, PUTATIVE-RELATED"/>
    <property type="match status" value="1"/>
</dbReference>
<feature type="compositionally biased region" description="Gly residues" evidence="14">
    <location>
        <begin position="853"/>
        <end position="865"/>
    </location>
</feature>
<keyword evidence="5" id="KW-0328">Glycosyltransferase</keyword>
<evidence type="ECO:0000256" key="15">
    <source>
        <dbReference type="SAM" id="Phobius"/>
    </source>
</evidence>
<evidence type="ECO:0000259" key="16">
    <source>
        <dbReference type="Pfam" id="PF00905"/>
    </source>
</evidence>
<dbReference type="EMBL" id="JAAIWN010000004">
    <property type="protein sequence ID" value="NEY80492.1"/>
    <property type="molecule type" value="Genomic_DNA"/>
</dbReference>
<dbReference type="RefSeq" id="WP_163239950.1">
    <property type="nucleotide sequence ID" value="NZ_JAAIWN010000004.1"/>
</dbReference>
<dbReference type="NCBIfam" id="TIGR02074">
    <property type="entry name" value="PBP_1a_fam"/>
    <property type="match status" value="1"/>
</dbReference>
<dbReference type="GO" id="GO:0071555">
    <property type="term" value="P:cell wall organization"/>
    <property type="evidence" value="ECO:0007669"/>
    <property type="project" value="UniProtKB-KW"/>
</dbReference>
<feature type="compositionally biased region" description="Basic and acidic residues" evidence="14">
    <location>
        <begin position="1"/>
        <end position="13"/>
    </location>
</feature>
<dbReference type="GO" id="GO:0008360">
    <property type="term" value="P:regulation of cell shape"/>
    <property type="evidence" value="ECO:0007669"/>
    <property type="project" value="UniProtKB-KW"/>
</dbReference>
<evidence type="ECO:0000256" key="8">
    <source>
        <dbReference type="ARBA" id="ARBA00022960"/>
    </source>
</evidence>
<dbReference type="PANTHER" id="PTHR32282:SF29">
    <property type="entry name" value="PENICILLIN-BINDING PROTEIN 1A"/>
    <property type="match status" value="1"/>
</dbReference>
<feature type="compositionally biased region" description="Low complexity" evidence="14">
    <location>
        <begin position="822"/>
        <end position="843"/>
    </location>
</feature>
<keyword evidence="15" id="KW-1133">Transmembrane helix</keyword>
<feature type="compositionally biased region" description="Acidic residues" evidence="14">
    <location>
        <begin position="787"/>
        <end position="810"/>
    </location>
</feature>
<dbReference type="InterPro" id="IPR023346">
    <property type="entry name" value="Lysozyme-like_dom_sf"/>
</dbReference>
<dbReference type="GO" id="GO:0006508">
    <property type="term" value="P:proteolysis"/>
    <property type="evidence" value="ECO:0007669"/>
    <property type="project" value="UniProtKB-KW"/>
</dbReference>
<dbReference type="SUPFAM" id="SSF56601">
    <property type="entry name" value="beta-lactamase/transpeptidase-like"/>
    <property type="match status" value="1"/>
</dbReference>
<comment type="similarity">
    <text evidence="2">In the N-terminal section; belongs to the glycosyltransferase 51 family.</text>
</comment>
<dbReference type="Pfam" id="PF00912">
    <property type="entry name" value="Transgly"/>
    <property type="match status" value="1"/>
</dbReference>
<comment type="similarity">
    <text evidence="1">In the C-terminal section; belongs to the transpeptidase family.</text>
</comment>
<protein>
    <submittedName>
        <fullName evidence="19">PBP1A family penicillin-binding protein</fullName>
    </submittedName>
</protein>
<dbReference type="Gene3D" id="2.60.40.10">
    <property type="entry name" value="Immunoglobulins"/>
    <property type="match status" value="1"/>
</dbReference>
<dbReference type="InterPro" id="IPR001264">
    <property type="entry name" value="Glyco_trans_51"/>
</dbReference>
<dbReference type="CDD" id="cd00063">
    <property type="entry name" value="FN3"/>
    <property type="match status" value="1"/>
</dbReference>
<evidence type="ECO:0000313" key="19">
    <source>
        <dbReference type="EMBL" id="NEY80492.1"/>
    </source>
</evidence>
<dbReference type="InterPro" id="IPR013783">
    <property type="entry name" value="Ig-like_fold"/>
</dbReference>
<evidence type="ECO:0000256" key="5">
    <source>
        <dbReference type="ARBA" id="ARBA00022676"/>
    </source>
</evidence>
<comment type="catalytic activity">
    <reaction evidence="13">
        <text>[GlcNAc-(1-&gt;4)-Mur2Ac(oyl-L-Ala-gamma-D-Glu-L-Lys-D-Ala-D-Ala)](n)-di-trans,octa-cis-undecaprenyl diphosphate + beta-D-GlcNAc-(1-&gt;4)-Mur2Ac(oyl-L-Ala-gamma-D-Glu-L-Lys-D-Ala-D-Ala)-di-trans,octa-cis-undecaprenyl diphosphate = [GlcNAc-(1-&gt;4)-Mur2Ac(oyl-L-Ala-gamma-D-Glu-L-Lys-D-Ala-D-Ala)](n+1)-di-trans,octa-cis-undecaprenyl diphosphate + di-trans,octa-cis-undecaprenyl diphosphate + H(+)</text>
        <dbReference type="Rhea" id="RHEA:23708"/>
        <dbReference type="Rhea" id="RHEA-COMP:9602"/>
        <dbReference type="Rhea" id="RHEA-COMP:9603"/>
        <dbReference type="ChEBI" id="CHEBI:15378"/>
        <dbReference type="ChEBI" id="CHEBI:58405"/>
        <dbReference type="ChEBI" id="CHEBI:60033"/>
        <dbReference type="ChEBI" id="CHEBI:78435"/>
        <dbReference type="EC" id="2.4.99.28"/>
    </reaction>
</comment>
<keyword evidence="4" id="KW-0645">Protease</keyword>
<organism evidence="19 20">
    <name type="scientific">Bacillus aquiflavi</name>
    <dbReference type="NCBI Taxonomy" id="2672567"/>
    <lineage>
        <taxon>Bacteria</taxon>
        <taxon>Bacillati</taxon>
        <taxon>Bacillota</taxon>
        <taxon>Bacilli</taxon>
        <taxon>Bacillales</taxon>
        <taxon>Bacillaceae</taxon>
        <taxon>Bacillus</taxon>
    </lineage>
</organism>
<reference evidence="18 21" key="2">
    <citation type="submission" date="2020-07" db="EMBL/GenBank/DDBJ databases">
        <authorList>
            <person name="Feng H."/>
        </authorList>
    </citation>
    <scope>NUCLEOTIDE SEQUENCE [LARGE SCALE GENOMIC DNA]</scope>
    <source>
        <strain evidence="18">S-12</strain>
        <strain evidence="21">s-12</strain>
    </source>
</reference>
<feature type="domain" description="Penicillin-binding protein transpeptidase" evidence="16">
    <location>
        <begin position="350"/>
        <end position="635"/>
    </location>
</feature>
<reference evidence="19 20" key="1">
    <citation type="submission" date="2020-02" db="EMBL/GenBank/DDBJ databases">
        <title>Bacillus aquiflavi sp. nov., isolated from yellow water of strong flavor Chinese baijiu in Yibin region of China.</title>
        <authorList>
            <person name="Xie J."/>
        </authorList>
    </citation>
    <scope>NUCLEOTIDE SEQUENCE [LARGE SCALE GENOMIC DNA]</scope>
    <source>
        <strain evidence="19 20">3H-10</strain>
    </source>
</reference>
<keyword evidence="3" id="KW-0121">Carboxypeptidase</keyword>
<evidence type="ECO:0000256" key="2">
    <source>
        <dbReference type="ARBA" id="ARBA00007739"/>
    </source>
</evidence>
<sequence>MTEKYQSREERRRLAANKKAKSKGKQKPKKLFKKIFMAFVILGIIGLLTGAATFAFLVKDAPKIDEALLKDPISSKIYDKDGNLIREVGTERREYVDYEDIPEVMKNAVLATEDVRFFKHSGVDIIRIGGAVVANITGGFGSEGASTITQQLVKNSFLNPEKTIKRKAQEAWLAFQLERKYTKEKIFEMYVNKNNMSQGVHGIATASKVYFDKELKELEVQEAALLAGLFQSPNRYNPFKHPERAEKRRNVVLTLMNQHGFISKEEMEKAKSIPVTASLIPEEERKTDLQPFDSFIDRVIDEVEELGDYNIFADGLKVYTTLDSKAQTHVEKILDTDEIIQYPDEKFQAGITLLDTKTGEIRALGGGRNQEVQRGFNFATDTKRQPGSTIKPILDYGPAIEHLKWSTYHQLNDKQYAYSDGTPINNWDNKFMGQMSIREALGRSRNIPALQALQAAGLDKAKEFAVNLGIPLEEIHESYSVGGLKEGVSPLQMAGAYSAFGNNGVYNEPYAVKKIELRDGTVIDTTPESQVVMKDYTAFMITDMLKEVLNAPYGTGRAANIPNLHVAGKTGTTNYTDKERGQFDIPKGAVPDAWFAGYTTNYSLAVWTGYENRSEYIPSGNSQKIAQHIFKNLMEEVSKDVETPDFEVPKSVVKIGVEKGSNPPKLPSKGTPKDAVTYEYFVKGHEPKAVSQKFEKIDAPKGLNAKYDEAANEIALSWDYKDSEVEFEVTMSVNGGQGQQLAVTSDKGVKVANPQPGASYTFKVTAIANGRRSSPATAAITIPGPATDEEDEDKDENPDEDNEDKDDENPQDGTNEPAEPADGTNGPPQPGDGTNNGNGNNSGNDDKRDDPGNNGGDNGGNGDGGTTPPPPTNGDSNNNNNNQGE</sequence>
<feature type="region of interest" description="Disordered" evidence="14">
    <location>
        <begin position="767"/>
        <end position="885"/>
    </location>
</feature>
<evidence type="ECO:0000313" key="20">
    <source>
        <dbReference type="Proteomes" id="UP000472971"/>
    </source>
</evidence>
<dbReference type="Pfam" id="PF00905">
    <property type="entry name" value="Transpeptidase"/>
    <property type="match status" value="1"/>
</dbReference>
<dbReference type="InterPro" id="IPR012338">
    <property type="entry name" value="Beta-lactam/transpept-like"/>
</dbReference>
<evidence type="ECO:0000256" key="14">
    <source>
        <dbReference type="SAM" id="MobiDB-lite"/>
    </source>
</evidence>
<evidence type="ECO:0000256" key="13">
    <source>
        <dbReference type="ARBA" id="ARBA00049902"/>
    </source>
</evidence>
<dbReference type="Proteomes" id="UP000472971">
    <property type="component" value="Unassembled WGS sequence"/>
</dbReference>
<evidence type="ECO:0000256" key="6">
    <source>
        <dbReference type="ARBA" id="ARBA00022679"/>
    </source>
</evidence>
<dbReference type="InterPro" id="IPR050396">
    <property type="entry name" value="Glycosyltr_51/Transpeptidase"/>
</dbReference>
<dbReference type="EMBL" id="JACEIO010000004">
    <property type="protein sequence ID" value="MBA4536118.1"/>
    <property type="molecule type" value="Genomic_DNA"/>
</dbReference>
<keyword evidence="8" id="KW-0133">Cell shape</keyword>
<feature type="compositionally biased region" description="Low complexity" evidence="14">
    <location>
        <begin position="873"/>
        <end position="885"/>
    </location>
</feature>
<dbReference type="Gene3D" id="1.10.3810.10">
    <property type="entry name" value="Biosynthetic peptidoglycan transglycosylase-like"/>
    <property type="match status" value="1"/>
</dbReference>
<keyword evidence="9" id="KW-0573">Peptidoglycan synthesis</keyword>
<dbReference type="InterPro" id="IPR001460">
    <property type="entry name" value="PCN-bd_Tpept"/>
</dbReference>